<dbReference type="RefSeq" id="WP_163762339.1">
    <property type="nucleotide sequence ID" value="NZ_BLKY01000001.1"/>
</dbReference>
<feature type="domain" description="SnoaL-like" evidence="2">
    <location>
        <begin position="11"/>
        <end position="64"/>
    </location>
</feature>
<gene>
    <name evidence="3" type="ORF">MALGJ_22720</name>
</gene>
<evidence type="ECO:0000313" key="3">
    <source>
        <dbReference type="EMBL" id="GFG85596.1"/>
    </source>
</evidence>
<comment type="caution">
    <text evidence="3">The sequence shown here is derived from an EMBL/GenBank/DDBJ whole genome shotgun (WGS) entry which is preliminary data.</text>
</comment>
<dbReference type="InterPro" id="IPR032710">
    <property type="entry name" value="NTF2-like_dom_sf"/>
</dbReference>
<protein>
    <recommendedName>
        <fullName evidence="2">SnoaL-like domain-containing protein</fullName>
    </recommendedName>
</protein>
<feature type="region of interest" description="Disordered" evidence="1">
    <location>
        <begin position="59"/>
        <end position="81"/>
    </location>
</feature>
<dbReference type="Proteomes" id="UP000465305">
    <property type="component" value="Unassembled WGS sequence"/>
</dbReference>
<name>A0A7I9YAA2_MYCAL</name>
<proteinExistence type="predicted"/>
<evidence type="ECO:0000259" key="2">
    <source>
        <dbReference type="Pfam" id="PF13577"/>
    </source>
</evidence>
<evidence type="ECO:0000256" key="1">
    <source>
        <dbReference type="SAM" id="MobiDB-lite"/>
    </source>
</evidence>
<reference evidence="3 4" key="1">
    <citation type="journal article" date="2019" name="Emerg. Microbes Infect.">
        <title>Comprehensive subspecies identification of 175 nontuberculous mycobacteria species based on 7547 genomic profiles.</title>
        <authorList>
            <person name="Matsumoto Y."/>
            <person name="Kinjo T."/>
            <person name="Motooka D."/>
            <person name="Nabeya D."/>
            <person name="Jung N."/>
            <person name="Uechi K."/>
            <person name="Horii T."/>
            <person name="Iida T."/>
            <person name="Fujita J."/>
            <person name="Nakamura S."/>
        </authorList>
    </citation>
    <scope>NUCLEOTIDE SEQUENCE [LARGE SCALE GENOMIC DNA]</scope>
    <source>
        <strain evidence="3 4">JCM 30723</strain>
    </source>
</reference>
<dbReference type="SUPFAM" id="SSF54427">
    <property type="entry name" value="NTF2-like"/>
    <property type="match status" value="1"/>
</dbReference>
<dbReference type="AlphaFoldDB" id="A0A7I9YAA2"/>
<accession>A0A7I9YAA2</accession>
<dbReference type="EMBL" id="BLKY01000001">
    <property type="protein sequence ID" value="GFG85596.1"/>
    <property type="molecule type" value="Genomic_DNA"/>
</dbReference>
<evidence type="ECO:0000313" key="4">
    <source>
        <dbReference type="Proteomes" id="UP000465305"/>
    </source>
</evidence>
<dbReference type="InterPro" id="IPR037401">
    <property type="entry name" value="SnoaL-like"/>
</dbReference>
<dbReference type="Gene3D" id="3.10.450.50">
    <property type="match status" value="1"/>
</dbReference>
<dbReference type="Pfam" id="PF13577">
    <property type="entry name" value="SnoaL_4"/>
    <property type="match status" value="1"/>
</dbReference>
<organism evidence="3 4">
    <name type="scientific">Mycolicibacter algericus</name>
    <name type="common">Mycobacterium algericum</name>
    <dbReference type="NCBI Taxonomy" id="1288388"/>
    <lineage>
        <taxon>Bacteria</taxon>
        <taxon>Bacillati</taxon>
        <taxon>Actinomycetota</taxon>
        <taxon>Actinomycetes</taxon>
        <taxon>Mycobacteriales</taxon>
        <taxon>Mycobacteriaceae</taxon>
        <taxon>Mycolicibacter</taxon>
    </lineage>
</organism>
<sequence length="81" mass="8907">MTSVNTALSDTDRRAIEDLILEHAWLLDHCRWHDVAELYLENGTLTVGTQTLVGRDQFHRWADTGPPTPPGGPIISAPTSA</sequence>